<evidence type="ECO:0000313" key="3">
    <source>
        <dbReference type="Proteomes" id="UP000295124"/>
    </source>
</evidence>
<dbReference type="PANTHER" id="PTHR40254">
    <property type="entry name" value="BLR0577 PROTEIN"/>
    <property type="match status" value="1"/>
</dbReference>
<gene>
    <name evidence="2" type="ORF">E1263_15905</name>
</gene>
<proteinExistence type="predicted"/>
<comment type="caution">
    <text evidence="2">The sequence shown here is derived from an EMBL/GenBank/DDBJ whole genome shotgun (WGS) entry which is preliminary data.</text>
</comment>
<dbReference type="OrthoDB" id="101972at2"/>
<accession>A0A4R4ZMC0</accession>
<dbReference type="SUPFAM" id="SSF51905">
    <property type="entry name" value="FAD/NAD(P)-binding domain"/>
    <property type="match status" value="2"/>
</dbReference>
<name>A0A4R4ZMC0_9ACTN</name>
<dbReference type="InterPro" id="IPR036188">
    <property type="entry name" value="FAD/NAD-bd_sf"/>
</dbReference>
<sequence>MSSRVRVGIIGAGAAGTSVLDTLTPDRVDVTVFDGGPGFGPGRAYRPGSTAALVNLPASKMSLRPENPRHFADWLGEGQPEFVSRELYGDYLTEVFEKAAGRTAATTISEDVVAIERHADGYVVFTERARFAFDAIFLCVGNAGPADVYNLSGTAAFVPDPYPLSELTLPTEASVTVVGAGLSAVDAVLELERRGHKGRIRVVSRSGYLPGVRDTASTVVLQRADGGRVKGLAGSLRLLDLHRILAEEFVAQGIQLADLWREFRADERPAERLRRQLQQVQAGDPALPTFLTVAGLLLESQAWQLFDDTTRTVFLQRWHGLVSTLCAPMPVATAERLVALLDTGLLRISGGLTAIRPHHSGYTVTTTQGDFETSYVVNTVRPQPVHLPRRAADLLTSLTAAGLVTSHPLGGLRLDVETCAAAPGLYVLGELAGGELYVETTVLTAITHRVRQAVHHLLGGLPKGTS</sequence>
<dbReference type="Pfam" id="PF13454">
    <property type="entry name" value="NAD_binding_9"/>
    <property type="match status" value="1"/>
</dbReference>
<keyword evidence="3" id="KW-1185">Reference proteome</keyword>
<dbReference type="Gene3D" id="3.50.50.60">
    <property type="entry name" value="FAD/NAD(P)-binding domain"/>
    <property type="match status" value="2"/>
</dbReference>
<feature type="domain" description="FAD-dependent urate hydroxylase HpyO/Asp monooxygenase CreE-like FAD/NAD(P)-binding" evidence="1">
    <location>
        <begin position="9"/>
        <end position="142"/>
    </location>
</feature>
<evidence type="ECO:0000313" key="2">
    <source>
        <dbReference type="EMBL" id="TDD59256.1"/>
    </source>
</evidence>
<organism evidence="2 3">
    <name type="scientific">Kribbella antibiotica</name>
    <dbReference type="NCBI Taxonomy" id="190195"/>
    <lineage>
        <taxon>Bacteria</taxon>
        <taxon>Bacillati</taxon>
        <taxon>Actinomycetota</taxon>
        <taxon>Actinomycetes</taxon>
        <taxon>Propionibacteriales</taxon>
        <taxon>Kribbellaceae</taxon>
        <taxon>Kribbella</taxon>
    </lineage>
</organism>
<protein>
    <recommendedName>
        <fullName evidence="1">FAD-dependent urate hydroxylase HpyO/Asp monooxygenase CreE-like FAD/NAD(P)-binding domain-containing protein</fullName>
    </recommendedName>
</protein>
<evidence type="ECO:0000259" key="1">
    <source>
        <dbReference type="Pfam" id="PF13454"/>
    </source>
</evidence>
<reference evidence="2 3" key="1">
    <citation type="submission" date="2019-03" db="EMBL/GenBank/DDBJ databases">
        <title>Draft genome sequences of novel Actinobacteria.</title>
        <authorList>
            <person name="Sahin N."/>
            <person name="Ay H."/>
            <person name="Saygin H."/>
        </authorList>
    </citation>
    <scope>NUCLEOTIDE SEQUENCE [LARGE SCALE GENOMIC DNA]</scope>
    <source>
        <strain evidence="2 3">JCM 13523</strain>
    </source>
</reference>
<dbReference type="PANTHER" id="PTHR40254:SF1">
    <property type="entry name" value="BLR0577 PROTEIN"/>
    <property type="match status" value="1"/>
</dbReference>
<dbReference type="AlphaFoldDB" id="A0A4R4ZMC0"/>
<dbReference type="InterPro" id="IPR038732">
    <property type="entry name" value="HpyO/CreE_NAD-binding"/>
</dbReference>
<dbReference type="InterPro" id="IPR052189">
    <property type="entry name" value="L-asp_N-monooxygenase_NS-form"/>
</dbReference>
<dbReference type="Proteomes" id="UP000295124">
    <property type="component" value="Unassembled WGS sequence"/>
</dbReference>
<dbReference type="RefSeq" id="WP_132168082.1">
    <property type="nucleotide sequence ID" value="NZ_SMKX01000038.1"/>
</dbReference>
<dbReference type="EMBL" id="SMKX01000038">
    <property type="protein sequence ID" value="TDD59256.1"/>
    <property type="molecule type" value="Genomic_DNA"/>
</dbReference>